<organism evidence="6 7">
    <name type="scientific">Nitratireductor aquibiodomus</name>
    <dbReference type="NCBI Taxonomy" id="204799"/>
    <lineage>
        <taxon>Bacteria</taxon>
        <taxon>Pseudomonadati</taxon>
        <taxon>Pseudomonadota</taxon>
        <taxon>Alphaproteobacteria</taxon>
        <taxon>Hyphomicrobiales</taxon>
        <taxon>Phyllobacteriaceae</taxon>
        <taxon>Nitratireductor</taxon>
    </lineage>
</organism>
<feature type="DNA-binding region" description="H-T-H motif" evidence="4">
    <location>
        <begin position="43"/>
        <end position="62"/>
    </location>
</feature>
<evidence type="ECO:0000313" key="6">
    <source>
        <dbReference type="EMBL" id="SEB87493.1"/>
    </source>
</evidence>
<feature type="domain" description="HTH tetR-type" evidence="5">
    <location>
        <begin position="20"/>
        <end position="80"/>
    </location>
</feature>
<keyword evidence="7" id="KW-1185">Reference proteome</keyword>
<dbReference type="GO" id="GO:0000976">
    <property type="term" value="F:transcription cis-regulatory region binding"/>
    <property type="evidence" value="ECO:0007669"/>
    <property type="project" value="TreeGrafter"/>
</dbReference>
<dbReference type="PROSITE" id="PS50977">
    <property type="entry name" value="HTH_TETR_2"/>
    <property type="match status" value="1"/>
</dbReference>
<dbReference type="Pfam" id="PF00440">
    <property type="entry name" value="TetR_N"/>
    <property type="match status" value="1"/>
</dbReference>
<name>A0A1H4MWZ6_9HYPH</name>
<dbReference type="PANTHER" id="PTHR30055">
    <property type="entry name" value="HTH-TYPE TRANSCRIPTIONAL REGULATOR RUTR"/>
    <property type="match status" value="1"/>
</dbReference>
<dbReference type="Pfam" id="PF13305">
    <property type="entry name" value="TetR_C_33"/>
    <property type="match status" value="1"/>
</dbReference>
<dbReference type="SUPFAM" id="SSF46689">
    <property type="entry name" value="Homeodomain-like"/>
    <property type="match status" value="1"/>
</dbReference>
<evidence type="ECO:0000256" key="4">
    <source>
        <dbReference type="PROSITE-ProRule" id="PRU00335"/>
    </source>
</evidence>
<sequence>MQMKSAEKSGVPSRKEVQRAATFREINSIARNLLVEDGSGAVTINAIARRMGMSGPALYRYYPSQSALIEALRGQFFEELIAFMRAAAAEPAASTPARRLGAICRALRRWALGHSAEFGWLFASPVASPCETDLPSYGDGASCGAFGEVFLEQVAAIWHEQRFPIPNLDDMPASQVEQLIAFSERINGLLPPDAAHVFLKCWIRLYGHLCMEVFQQVAFAYTDMEPSFEECLSELCALLDVPYEPPV</sequence>
<evidence type="ECO:0000259" key="5">
    <source>
        <dbReference type="PROSITE" id="PS50977"/>
    </source>
</evidence>
<dbReference type="SUPFAM" id="SSF48498">
    <property type="entry name" value="Tetracyclin repressor-like, C-terminal domain"/>
    <property type="match status" value="1"/>
</dbReference>
<proteinExistence type="predicted"/>
<gene>
    <name evidence="6" type="ORF">SAMN05216452_3510</name>
</gene>
<dbReference type="InterPro" id="IPR050109">
    <property type="entry name" value="HTH-type_TetR-like_transc_reg"/>
</dbReference>
<evidence type="ECO:0000256" key="1">
    <source>
        <dbReference type="ARBA" id="ARBA00023015"/>
    </source>
</evidence>
<protein>
    <submittedName>
        <fullName evidence="6">Transcriptional regulator, TetR family</fullName>
    </submittedName>
</protein>
<dbReference type="Gene3D" id="1.10.357.10">
    <property type="entry name" value="Tetracycline Repressor, domain 2"/>
    <property type="match status" value="1"/>
</dbReference>
<accession>A0A1H4MWZ6</accession>
<keyword evidence="3" id="KW-0804">Transcription</keyword>
<reference evidence="7" key="1">
    <citation type="submission" date="2016-10" db="EMBL/GenBank/DDBJ databases">
        <authorList>
            <person name="Varghese N."/>
            <person name="Submissions S."/>
        </authorList>
    </citation>
    <scope>NUCLEOTIDE SEQUENCE [LARGE SCALE GENOMIC DNA]</scope>
    <source>
        <strain evidence="7">ES.061</strain>
    </source>
</reference>
<dbReference type="Proteomes" id="UP000199064">
    <property type="component" value="Unassembled WGS sequence"/>
</dbReference>
<dbReference type="InterPro" id="IPR001647">
    <property type="entry name" value="HTH_TetR"/>
</dbReference>
<dbReference type="PANTHER" id="PTHR30055:SF243">
    <property type="entry name" value="HTH-TYPE TRANSCRIPTIONAL REGULATOR RV1816"/>
    <property type="match status" value="1"/>
</dbReference>
<evidence type="ECO:0000256" key="2">
    <source>
        <dbReference type="ARBA" id="ARBA00023125"/>
    </source>
</evidence>
<dbReference type="InterPro" id="IPR036271">
    <property type="entry name" value="Tet_transcr_reg_TetR-rel_C_sf"/>
</dbReference>
<dbReference type="AlphaFoldDB" id="A0A1H4MWZ6"/>
<dbReference type="GO" id="GO:0003700">
    <property type="term" value="F:DNA-binding transcription factor activity"/>
    <property type="evidence" value="ECO:0007669"/>
    <property type="project" value="TreeGrafter"/>
</dbReference>
<evidence type="ECO:0000313" key="7">
    <source>
        <dbReference type="Proteomes" id="UP000199064"/>
    </source>
</evidence>
<dbReference type="InterPro" id="IPR009057">
    <property type="entry name" value="Homeodomain-like_sf"/>
</dbReference>
<dbReference type="EMBL" id="FNSL01000001">
    <property type="protein sequence ID" value="SEB87493.1"/>
    <property type="molecule type" value="Genomic_DNA"/>
</dbReference>
<evidence type="ECO:0000256" key="3">
    <source>
        <dbReference type="ARBA" id="ARBA00023163"/>
    </source>
</evidence>
<dbReference type="InterPro" id="IPR025996">
    <property type="entry name" value="MT1864/Rv1816-like_C"/>
</dbReference>
<keyword evidence="2 4" id="KW-0238">DNA-binding</keyword>
<keyword evidence="1" id="KW-0805">Transcription regulation</keyword>